<protein>
    <submittedName>
        <fullName evidence="2">Uncharacterized protein</fullName>
    </submittedName>
</protein>
<keyword evidence="1" id="KW-1185">Reference proteome</keyword>
<reference evidence="2" key="1">
    <citation type="submission" date="2022-11" db="UniProtKB">
        <authorList>
            <consortium name="WormBaseParasite"/>
        </authorList>
    </citation>
    <scope>IDENTIFICATION</scope>
</reference>
<dbReference type="WBParaSite" id="nRc.2.0.1.t42313-RA">
    <property type="protein sequence ID" value="nRc.2.0.1.t42313-RA"/>
    <property type="gene ID" value="nRc.2.0.1.g42313"/>
</dbReference>
<dbReference type="Proteomes" id="UP000887565">
    <property type="component" value="Unplaced"/>
</dbReference>
<proteinExistence type="predicted"/>
<accession>A0A915KVY6</accession>
<organism evidence="1 2">
    <name type="scientific">Romanomermis culicivorax</name>
    <name type="common">Nematode worm</name>
    <dbReference type="NCBI Taxonomy" id="13658"/>
    <lineage>
        <taxon>Eukaryota</taxon>
        <taxon>Metazoa</taxon>
        <taxon>Ecdysozoa</taxon>
        <taxon>Nematoda</taxon>
        <taxon>Enoplea</taxon>
        <taxon>Dorylaimia</taxon>
        <taxon>Mermithida</taxon>
        <taxon>Mermithoidea</taxon>
        <taxon>Mermithidae</taxon>
        <taxon>Romanomermis</taxon>
    </lineage>
</organism>
<name>A0A915KVY6_ROMCU</name>
<sequence>MKQVKFTNVNVGDFHAKPPKCGHSWGLRNIPRNRVLSSLNKDGALLVHCEIEFLPDPCRYRLTFFLTM</sequence>
<dbReference type="AlphaFoldDB" id="A0A915KVY6"/>
<evidence type="ECO:0000313" key="2">
    <source>
        <dbReference type="WBParaSite" id="nRc.2.0.1.t42313-RA"/>
    </source>
</evidence>
<evidence type="ECO:0000313" key="1">
    <source>
        <dbReference type="Proteomes" id="UP000887565"/>
    </source>
</evidence>